<evidence type="ECO:0000313" key="2">
    <source>
        <dbReference type="Proteomes" id="UP001370758"/>
    </source>
</evidence>
<protein>
    <submittedName>
        <fullName evidence="1">Uncharacterized protein</fullName>
    </submittedName>
</protein>
<proteinExistence type="predicted"/>
<reference evidence="1 2" key="1">
    <citation type="submission" date="2023-08" db="EMBL/GenBank/DDBJ databases">
        <authorList>
            <person name="Palmer J.M."/>
        </authorList>
    </citation>
    <scope>NUCLEOTIDE SEQUENCE [LARGE SCALE GENOMIC DNA]</scope>
    <source>
        <strain evidence="1 2">TWF481</strain>
    </source>
</reference>
<name>A0AAV9VRM7_9PEZI</name>
<evidence type="ECO:0000313" key="1">
    <source>
        <dbReference type="EMBL" id="KAK6495818.1"/>
    </source>
</evidence>
<dbReference type="EMBL" id="JAVHJL010000012">
    <property type="protein sequence ID" value="KAK6495818.1"/>
    <property type="molecule type" value="Genomic_DNA"/>
</dbReference>
<organism evidence="1 2">
    <name type="scientific">Arthrobotrys musiformis</name>
    <dbReference type="NCBI Taxonomy" id="47236"/>
    <lineage>
        <taxon>Eukaryota</taxon>
        <taxon>Fungi</taxon>
        <taxon>Dikarya</taxon>
        <taxon>Ascomycota</taxon>
        <taxon>Pezizomycotina</taxon>
        <taxon>Orbiliomycetes</taxon>
        <taxon>Orbiliales</taxon>
        <taxon>Orbiliaceae</taxon>
        <taxon>Arthrobotrys</taxon>
    </lineage>
</organism>
<sequence length="78" mass="8960">MVIQQEMKNNNTKPLAPEAICGQEKFCPKKHPDPEAVWRFVEQIKEALARHPDGHRVRATLPLCMGNNIAQTWKENLL</sequence>
<gene>
    <name evidence="1" type="ORF">TWF481_002864</name>
</gene>
<dbReference type="AlphaFoldDB" id="A0AAV9VRM7"/>
<accession>A0AAV9VRM7</accession>
<dbReference type="Proteomes" id="UP001370758">
    <property type="component" value="Unassembled WGS sequence"/>
</dbReference>
<comment type="caution">
    <text evidence="1">The sequence shown here is derived from an EMBL/GenBank/DDBJ whole genome shotgun (WGS) entry which is preliminary data.</text>
</comment>
<keyword evidence="2" id="KW-1185">Reference proteome</keyword>